<dbReference type="PANTHER" id="PTHR45790">
    <property type="entry name" value="SIROHEME SYNTHASE-RELATED"/>
    <property type="match status" value="1"/>
</dbReference>
<feature type="active site" description="Proton donor" evidence="14">
    <location>
        <position position="270"/>
    </location>
</feature>
<evidence type="ECO:0000313" key="17">
    <source>
        <dbReference type="EMBL" id="SFP57066.1"/>
    </source>
</evidence>
<evidence type="ECO:0000256" key="12">
    <source>
        <dbReference type="ARBA" id="ARBA00025705"/>
    </source>
</evidence>
<keyword evidence="5 17" id="KW-0808">Transferase</keyword>
<keyword evidence="11" id="KW-0511">Multifunctional enzyme</keyword>
<comment type="pathway">
    <text evidence="1">Porphyrin-containing compound metabolism; siroheme biosynthesis; sirohydrochlorin from precorrin-2: step 1/1.</text>
</comment>
<keyword evidence="8" id="KW-0520">NAD</keyword>
<comment type="pathway">
    <text evidence="12">Porphyrin-containing compound metabolism; siroheme biosynthesis; precorrin-2 from uroporphyrinogen III: step 1/1.</text>
</comment>
<keyword evidence="9" id="KW-0456">Lyase</keyword>
<dbReference type="PIRSF" id="PIRSF036426">
    <property type="entry name" value="Sirohaem_synth"/>
    <property type="match status" value="1"/>
</dbReference>
<evidence type="ECO:0000256" key="1">
    <source>
        <dbReference type="ARBA" id="ARBA00005010"/>
    </source>
</evidence>
<dbReference type="CDD" id="cd11642">
    <property type="entry name" value="SUMT"/>
    <property type="match status" value="1"/>
</dbReference>
<evidence type="ECO:0000256" key="6">
    <source>
        <dbReference type="ARBA" id="ARBA00022691"/>
    </source>
</evidence>
<dbReference type="SUPFAM" id="SSF51735">
    <property type="entry name" value="NAD(P)-binding Rossmann-fold domains"/>
    <property type="match status" value="1"/>
</dbReference>
<dbReference type="SUPFAM" id="SSF75615">
    <property type="entry name" value="Siroheme synthase middle domains-like"/>
    <property type="match status" value="1"/>
</dbReference>
<dbReference type="NCBIfam" id="NF004790">
    <property type="entry name" value="PRK06136.1"/>
    <property type="match status" value="1"/>
</dbReference>
<evidence type="ECO:0000256" key="13">
    <source>
        <dbReference type="ARBA" id="ARBA00047561"/>
    </source>
</evidence>
<dbReference type="InterPro" id="IPR000878">
    <property type="entry name" value="4pyrrol_Mease"/>
</dbReference>
<proteinExistence type="inferred from homology"/>
<feature type="active site" description="Proton acceptor" evidence="14">
    <location>
        <position position="248"/>
    </location>
</feature>
<dbReference type="InterPro" id="IPR012409">
    <property type="entry name" value="Sirohaem_synth"/>
</dbReference>
<evidence type="ECO:0000256" key="4">
    <source>
        <dbReference type="ARBA" id="ARBA00022603"/>
    </source>
</evidence>
<evidence type="ECO:0000256" key="8">
    <source>
        <dbReference type="ARBA" id="ARBA00023027"/>
    </source>
</evidence>
<evidence type="ECO:0000256" key="5">
    <source>
        <dbReference type="ARBA" id="ARBA00022679"/>
    </source>
</evidence>
<evidence type="ECO:0000256" key="3">
    <source>
        <dbReference type="ARBA" id="ARBA00022573"/>
    </source>
</evidence>
<dbReference type="InterPro" id="IPR003043">
    <property type="entry name" value="Uropor_MeTrfase_CS"/>
</dbReference>
<evidence type="ECO:0000256" key="11">
    <source>
        <dbReference type="ARBA" id="ARBA00023268"/>
    </source>
</evidence>
<dbReference type="GO" id="GO:0051266">
    <property type="term" value="F:sirohydrochlorin ferrochelatase activity"/>
    <property type="evidence" value="ECO:0007669"/>
    <property type="project" value="InterPro"/>
</dbReference>
<dbReference type="Gene3D" id="3.30.950.10">
    <property type="entry name" value="Methyltransferase, Cobalt-precorrin-4 Transmethylase, Domain 2"/>
    <property type="match status" value="1"/>
</dbReference>
<dbReference type="STRING" id="441119.SAMN04488047_108142"/>
<keyword evidence="4 17" id="KW-0489">Methyltransferase</keyword>
<comment type="catalytic activity">
    <reaction evidence="13">
        <text>precorrin-2 + NAD(+) = sirohydrochlorin + NADH + 2 H(+)</text>
        <dbReference type="Rhea" id="RHEA:15613"/>
        <dbReference type="ChEBI" id="CHEBI:15378"/>
        <dbReference type="ChEBI" id="CHEBI:57540"/>
        <dbReference type="ChEBI" id="CHEBI:57945"/>
        <dbReference type="ChEBI" id="CHEBI:58351"/>
        <dbReference type="ChEBI" id="CHEBI:58827"/>
        <dbReference type="EC" id="1.3.1.76"/>
    </reaction>
</comment>
<dbReference type="SUPFAM" id="SSF53790">
    <property type="entry name" value="Tetrapyrrole methylase"/>
    <property type="match status" value="1"/>
</dbReference>
<dbReference type="GO" id="GO:0032259">
    <property type="term" value="P:methylation"/>
    <property type="evidence" value="ECO:0007669"/>
    <property type="project" value="UniProtKB-KW"/>
</dbReference>
<dbReference type="Gene3D" id="3.30.160.110">
    <property type="entry name" value="Siroheme synthase, domain 2"/>
    <property type="match status" value="1"/>
</dbReference>
<dbReference type="NCBIfam" id="TIGR01469">
    <property type="entry name" value="cobA_cysG_Cterm"/>
    <property type="match status" value="1"/>
</dbReference>
<dbReference type="AlphaFoldDB" id="A0A1I5RGL2"/>
<dbReference type="GO" id="GO:0019354">
    <property type="term" value="P:siroheme biosynthetic process"/>
    <property type="evidence" value="ECO:0007669"/>
    <property type="project" value="UniProtKB-UniPathway"/>
</dbReference>
<dbReference type="InterPro" id="IPR050161">
    <property type="entry name" value="Siro_Cobalamin_biosynth"/>
</dbReference>
<dbReference type="OrthoDB" id="9815856at2"/>
<dbReference type="InterPro" id="IPR014776">
    <property type="entry name" value="4pyrrole_Mease_sub2"/>
</dbReference>
<dbReference type="Pfam" id="PF00590">
    <property type="entry name" value="TP_methylase"/>
    <property type="match status" value="1"/>
</dbReference>
<name>A0A1I5RGL2_9RHOB</name>
<gene>
    <name evidence="17" type="ORF">SAMN04488047_108142</name>
</gene>
<dbReference type="NCBIfam" id="TIGR01470">
    <property type="entry name" value="cysG_Nterm"/>
    <property type="match status" value="1"/>
</dbReference>
<keyword evidence="6" id="KW-0949">S-adenosyl-L-methionine</keyword>
<dbReference type="InterPro" id="IPR036291">
    <property type="entry name" value="NAD(P)-bd_dom_sf"/>
</dbReference>
<evidence type="ECO:0000259" key="16">
    <source>
        <dbReference type="Pfam" id="PF10414"/>
    </source>
</evidence>
<reference evidence="17 18" key="1">
    <citation type="submission" date="2016-10" db="EMBL/GenBank/DDBJ databases">
        <authorList>
            <person name="de Groot N.N."/>
        </authorList>
    </citation>
    <scope>NUCLEOTIDE SEQUENCE [LARGE SCALE GENOMIC DNA]</scope>
    <source>
        <strain evidence="17 18">DSM 19547</strain>
    </source>
</reference>
<dbReference type="PANTHER" id="PTHR45790:SF3">
    <property type="entry name" value="S-ADENOSYL-L-METHIONINE-DEPENDENT UROPORPHYRINOGEN III METHYLTRANSFERASE, CHLOROPLASTIC"/>
    <property type="match status" value="1"/>
</dbReference>
<dbReference type="EMBL" id="FOXA01000008">
    <property type="protein sequence ID" value="SFP57066.1"/>
    <property type="molecule type" value="Genomic_DNA"/>
</dbReference>
<dbReference type="NCBIfam" id="NF007922">
    <property type="entry name" value="PRK10637.1"/>
    <property type="match status" value="1"/>
</dbReference>
<keyword evidence="18" id="KW-1185">Reference proteome</keyword>
<keyword evidence="7" id="KW-0560">Oxidoreductase</keyword>
<sequence>MKHFPIFLSVEGRRIVVSGGGDAALAKLRLLMKTEGRITVFAEHPAEEIAGWAAEGRLTLVRRAFGPGDAVCAALFYAANEDDAEDARVAGLARADGALVNIVDNLEDSAFITPAIVDRDPVTVAIGTEGAAPVLARAIKKDLEERLPSSLGLLARVGKAFRPMVDALPFGRKRRDFWSDYYFNAGPRAAAEGEDAIRDTLDSLLDAHRTRAAREGHVAFVGAGPGDPELLTLKARRALHEADVVIHDRLVTPEVLELARREATIVAAGKEGFGPSVSQEDINALIVEHTRKGAQVVRLKSGDPTVFGRLDEEIDACEAAGLSWSIVPGITAASAAVAGLGQSLTKRQRNSSVRFMTGHDMKGFADHDWRALARPGEVAAIYMGKRAARFVQGRLMMHGADPATPVTVIEDASRPTQRILSTTLAELEPALTEAAMTGPALTLYGLAPRAALAVADRPDLKEAVQ</sequence>
<protein>
    <submittedName>
        <fullName evidence="17">Uroporphyrinogen-III C-methyltransferase</fullName>
    </submittedName>
</protein>
<dbReference type="InterPro" id="IPR006367">
    <property type="entry name" value="Sirohaem_synthase_N"/>
</dbReference>
<dbReference type="GO" id="GO:0051287">
    <property type="term" value="F:NAD binding"/>
    <property type="evidence" value="ECO:0007669"/>
    <property type="project" value="InterPro"/>
</dbReference>
<dbReference type="InterPro" id="IPR035996">
    <property type="entry name" value="4pyrrol_Methylase_sf"/>
</dbReference>
<evidence type="ECO:0000256" key="2">
    <source>
        <dbReference type="ARBA" id="ARBA00005879"/>
    </source>
</evidence>
<evidence type="ECO:0000313" key="18">
    <source>
        <dbReference type="Proteomes" id="UP000199356"/>
    </source>
</evidence>
<dbReference type="RefSeq" id="WP_093421992.1">
    <property type="nucleotide sequence ID" value="NZ_FOXA01000008.1"/>
</dbReference>
<accession>A0A1I5RGL2</accession>
<dbReference type="Proteomes" id="UP000199356">
    <property type="component" value="Unassembled WGS sequence"/>
</dbReference>
<dbReference type="FunFam" id="3.40.1010.10:FF:000001">
    <property type="entry name" value="Siroheme synthase"/>
    <property type="match status" value="1"/>
</dbReference>
<keyword evidence="10" id="KW-0627">Porphyrin biosynthesis</keyword>
<keyword evidence="3" id="KW-0169">Cobalamin biosynthesis</keyword>
<dbReference type="InterPro" id="IPR019478">
    <property type="entry name" value="Sirohaem_synthase_dimer_dom"/>
</dbReference>
<dbReference type="InterPro" id="IPR014777">
    <property type="entry name" value="4pyrrole_Mease_sub1"/>
</dbReference>
<dbReference type="GO" id="GO:0009236">
    <property type="term" value="P:cobalamin biosynthetic process"/>
    <property type="evidence" value="ECO:0007669"/>
    <property type="project" value="UniProtKB-KW"/>
</dbReference>
<dbReference type="Pfam" id="PF13241">
    <property type="entry name" value="NAD_binding_7"/>
    <property type="match status" value="1"/>
</dbReference>
<organism evidence="17 18">
    <name type="scientific">Tranquillimonas alkanivorans</name>
    <dbReference type="NCBI Taxonomy" id="441119"/>
    <lineage>
        <taxon>Bacteria</taxon>
        <taxon>Pseudomonadati</taxon>
        <taxon>Pseudomonadota</taxon>
        <taxon>Alphaproteobacteria</taxon>
        <taxon>Rhodobacterales</taxon>
        <taxon>Roseobacteraceae</taxon>
        <taxon>Tranquillimonas</taxon>
    </lineage>
</organism>
<evidence type="ECO:0000256" key="9">
    <source>
        <dbReference type="ARBA" id="ARBA00023239"/>
    </source>
</evidence>
<evidence type="ECO:0000256" key="7">
    <source>
        <dbReference type="ARBA" id="ARBA00023002"/>
    </source>
</evidence>
<comment type="similarity">
    <text evidence="2">Belongs to the precorrin methyltransferase family.</text>
</comment>
<dbReference type="Pfam" id="PF10414">
    <property type="entry name" value="CysG_dimeriser"/>
    <property type="match status" value="1"/>
</dbReference>
<feature type="domain" description="Sirohaem synthase dimerisation" evidence="16">
    <location>
        <begin position="150"/>
        <end position="201"/>
    </location>
</feature>
<dbReference type="GO" id="GO:0004851">
    <property type="term" value="F:uroporphyrin-III C-methyltransferase activity"/>
    <property type="evidence" value="ECO:0007669"/>
    <property type="project" value="InterPro"/>
</dbReference>
<dbReference type="Gene3D" id="3.40.1010.10">
    <property type="entry name" value="Cobalt-precorrin-4 Transmethylase, Domain 1"/>
    <property type="match status" value="1"/>
</dbReference>
<feature type="domain" description="Tetrapyrrole methylase" evidence="15">
    <location>
        <begin position="218"/>
        <end position="427"/>
    </location>
</feature>
<evidence type="ECO:0000256" key="10">
    <source>
        <dbReference type="ARBA" id="ARBA00023244"/>
    </source>
</evidence>
<dbReference type="PROSITE" id="PS00839">
    <property type="entry name" value="SUMT_1"/>
    <property type="match status" value="1"/>
</dbReference>
<dbReference type="UniPathway" id="UPA00262">
    <property type="reaction ID" value="UER00211"/>
</dbReference>
<dbReference type="InterPro" id="IPR006366">
    <property type="entry name" value="CobA/CysG_C"/>
</dbReference>
<evidence type="ECO:0000259" key="15">
    <source>
        <dbReference type="Pfam" id="PF00590"/>
    </source>
</evidence>
<dbReference type="Gene3D" id="3.40.50.720">
    <property type="entry name" value="NAD(P)-binding Rossmann-like Domain"/>
    <property type="match status" value="1"/>
</dbReference>
<evidence type="ECO:0000256" key="14">
    <source>
        <dbReference type="PIRSR" id="PIRSR036426-1"/>
    </source>
</evidence>
<dbReference type="GO" id="GO:0043115">
    <property type="term" value="F:precorrin-2 dehydrogenase activity"/>
    <property type="evidence" value="ECO:0007669"/>
    <property type="project" value="UniProtKB-EC"/>
</dbReference>